<proteinExistence type="predicted"/>
<accession>A0A3E4UNN6</accession>
<dbReference type="Pfam" id="PF03572">
    <property type="entry name" value="Peptidase_S41"/>
    <property type="match status" value="1"/>
</dbReference>
<dbReference type="Proteomes" id="UP000260808">
    <property type="component" value="Unassembled WGS sequence"/>
</dbReference>
<dbReference type="Gene3D" id="3.90.226.10">
    <property type="entry name" value="2-enoyl-CoA Hydratase, Chain A, domain 1"/>
    <property type="match status" value="1"/>
</dbReference>
<reference evidence="2 3" key="1">
    <citation type="submission" date="2018-08" db="EMBL/GenBank/DDBJ databases">
        <title>A genome reference for cultivated species of the human gut microbiota.</title>
        <authorList>
            <person name="Zou Y."/>
            <person name="Xue W."/>
            <person name="Luo G."/>
        </authorList>
    </citation>
    <scope>NUCLEOTIDE SEQUENCE [LARGE SCALE GENOMIC DNA]</scope>
    <source>
        <strain evidence="2 3">TF01-20-2</strain>
    </source>
</reference>
<organism evidence="2 3">
    <name type="scientific">Mediterraneibacter gnavus</name>
    <name type="common">Ruminococcus gnavus</name>
    <dbReference type="NCBI Taxonomy" id="33038"/>
    <lineage>
        <taxon>Bacteria</taxon>
        <taxon>Bacillati</taxon>
        <taxon>Bacillota</taxon>
        <taxon>Clostridia</taxon>
        <taxon>Lachnospirales</taxon>
        <taxon>Lachnospiraceae</taxon>
        <taxon>Mediterraneibacter</taxon>
    </lineage>
</organism>
<dbReference type="InterPro" id="IPR005151">
    <property type="entry name" value="Tail-specific_protease"/>
</dbReference>
<feature type="domain" description="Tail specific protease" evidence="1">
    <location>
        <begin position="281"/>
        <end position="484"/>
    </location>
</feature>
<comment type="caution">
    <text evidence="2">The sequence shown here is derived from an EMBL/GenBank/DDBJ whole genome shotgun (WGS) entry which is preliminary data.</text>
</comment>
<dbReference type="GO" id="GO:0008236">
    <property type="term" value="F:serine-type peptidase activity"/>
    <property type="evidence" value="ECO:0007669"/>
    <property type="project" value="InterPro"/>
</dbReference>
<dbReference type="GO" id="GO:0006508">
    <property type="term" value="P:proteolysis"/>
    <property type="evidence" value="ECO:0007669"/>
    <property type="project" value="InterPro"/>
</dbReference>
<gene>
    <name evidence="2" type="ORF">DXC31_18820</name>
</gene>
<sequence>MKKKHLFYLIICLFFLFFLILFNFSTFQATSVDDLFAIYNAEKSISNPVHKSDVEQYMTPLDHALGIPEQKLEYIANALEQYPDLGKNIDSIPTEAAIEDVQFLFDVLKYSYAGYSYFATEDIWNDRENRITSSIEMYDTDIKREELFQMLCTNLDFIQDSHFKINSYSPIVHSDFYYNDTMEIKQDSRGYYVKDGRQKWYIKSVDNHEDVEDYVKPSLNADGKLCYYLGVLDTQSHIQLNVGFQSDNKEYKTPIKVSRSKPQINQSENAYSYQTIDKIPVITMERMYKKNSKDYSIEEFTESANIISDQNLAILDLRGNMGGQDWGPDVWFQNFTGDSQIPQLSTLKLSSKIGIHELMEIYQTAKKHALFPPEELLQLEAELSSVDPTKNRWIFTEGKMEQKKNKTKLIVLMDGNTASAAESLISHLNTLKNVVFIGTNTSGCFLSNANMKCILPNSEIEISYGDQLSFQDECTEGKGFQPDIWIGGTDALERVLAFLKNIND</sequence>
<dbReference type="InterPro" id="IPR029045">
    <property type="entry name" value="ClpP/crotonase-like_dom_sf"/>
</dbReference>
<protein>
    <recommendedName>
        <fullName evidence="1">Tail specific protease domain-containing protein</fullName>
    </recommendedName>
</protein>
<dbReference type="AlphaFoldDB" id="A0A3E4UNN6"/>
<dbReference type="SUPFAM" id="SSF52096">
    <property type="entry name" value="ClpP/crotonase"/>
    <property type="match status" value="1"/>
</dbReference>
<evidence type="ECO:0000313" key="3">
    <source>
        <dbReference type="Proteomes" id="UP000260808"/>
    </source>
</evidence>
<dbReference type="EMBL" id="QSSX01000137">
    <property type="protein sequence ID" value="RGM13079.1"/>
    <property type="molecule type" value="Genomic_DNA"/>
</dbReference>
<evidence type="ECO:0000259" key="1">
    <source>
        <dbReference type="Pfam" id="PF03572"/>
    </source>
</evidence>
<name>A0A3E4UNN6_MEDGN</name>
<evidence type="ECO:0000313" key="2">
    <source>
        <dbReference type="EMBL" id="RGM13079.1"/>
    </source>
</evidence>